<dbReference type="SUPFAM" id="SSF53850">
    <property type="entry name" value="Periplasmic binding protein-like II"/>
    <property type="match status" value="1"/>
</dbReference>
<dbReference type="Proteomes" id="UP000237222">
    <property type="component" value="Unassembled WGS sequence"/>
</dbReference>
<evidence type="ECO:0000259" key="10">
    <source>
        <dbReference type="SMART" id="SM00062"/>
    </source>
</evidence>
<keyword evidence="6 8" id="KW-0456">Lyase</keyword>
<accession>A0A2S4HGP2</accession>
<dbReference type="GO" id="GO:0016998">
    <property type="term" value="P:cell wall macromolecule catabolic process"/>
    <property type="evidence" value="ECO:0007669"/>
    <property type="project" value="UniProtKB-UniRule"/>
</dbReference>
<proteinExistence type="inferred from homology"/>
<name>A0A2S4HGP2_9GAMM</name>
<comment type="domain">
    <text evidence="8">The N-terminal domain does not have lytic activity and probably modulates enzymatic activity. The C-terminal domain is the catalytic active domain.</text>
</comment>
<dbReference type="GO" id="GO:0008933">
    <property type="term" value="F:peptidoglycan lytic transglycosylase activity"/>
    <property type="evidence" value="ECO:0007669"/>
    <property type="project" value="UniProtKB-UniRule"/>
</dbReference>
<evidence type="ECO:0000256" key="4">
    <source>
        <dbReference type="ARBA" id="ARBA00023136"/>
    </source>
</evidence>
<dbReference type="CDD" id="cd13403">
    <property type="entry name" value="MLTF-like"/>
    <property type="match status" value="1"/>
</dbReference>
<keyword evidence="9" id="KW-0812">Transmembrane</keyword>
<dbReference type="InterPro" id="IPR000189">
    <property type="entry name" value="Transglyc_AS"/>
</dbReference>
<feature type="active site" evidence="8">
    <location>
        <position position="328"/>
    </location>
</feature>
<dbReference type="SUPFAM" id="SSF53955">
    <property type="entry name" value="Lysozyme-like"/>
    <property type="match status" value="1"/>
</dbReference>
<dbReference type="EC" id="4.2.2.n1" evidence="8"/>
<dbReference type="PANTHER" id="PTHR35936:SF32">
    <property type="entry name" value="MEMBRANE-BOUND LYTIC MUREIN TRANSGLYCOSYLASE F"/>
    <property type="match status" value="1"/>
</dbReference>
<dbReference type="NCBIfam" id="NF008112">
    <property type="entry name" value="PRK10859.1"/>
    <property type="match status" value="1"/>
</dbReference>
<organism evidence="11 12">
    <name type="scientific">Zhongshania marina</name>
    <dbReference type="NCBI Taxonomy" id="2304603"/>
    <lineage>
        <taxon>Bacteria</taxon>
        <taxon>Pseudomonadati</taxon>
        <taxon>Pseudomonadota</taxon>
        <taxon>Gammaproteobacteria</taxon>
        <taxon>Cellvibrionales</taxon>
        <taxon>Spongiibacteraceae</taxon>
        <taxon>Zhongshania</taxon>
    </lineage>
</organism>
<evidence type="ECO:0000256" key="8">
    <source>
        <dbReference type="HAMAP-Rule" id="MF_02016"/>
    </source>
</evidence>
<evidence type="ECO:0000313" key="11">
    <source>
        <dbReference type="EMBL" id="POP53165.1"/>
    </source>
</evidence>
<evidence type="ECO:0000256" key="2">
    <source>
        <dbReference type="ARBA" id="ARBA00010333"/>
    </source>
</evidence>
<dbReference type="CDD" id="cd01009">
    <property type="entry name" value="PBP2_YfhD_N"/>
    <property type="match status" value="1"/>
</dbReference>
<dbReference type="PANTHER" id="PTHR35936">
    <property type="entry name" value="MEMBRANE-BOUND LYTIC MUREIN TRANSGLYCOSYLASE F"/>
    <property type="match status" value="1"/>
</dbReference>
<sequence length="496" mass="56377">MEALFIGASNLPASHKTQRLLAIWLCAASVILTASLLGGCKNNSDNLQRIREDGVLRVLTRNGSTTYYEIQGSPAGFEYQLALAFANHLNVELEMIPVVGLDEVFSGLMEERADFAAAGLSITPARQETLLFGPSYLSVKQLFIYNRDVNPKISSAKDLIGKQIHVIGNSAHVEQLLALQKDHPELQWIESRDLETIDLLEQLVDGQIDVTIVNSTEYYANRAFYPSFRIAFSTGSPRKLAWAMTATPNNASLIKEMTNFFKTYTDNGKLARLIDRNFTFNERQTFVSTQTFLQMKQDRLPDVKGMIEQVAIEYDLDWRLLAAISYQESHWDADARSPTGVRGMMMLTRATAEELNVEDRLDPLQSLRGGARYYKKLYSRLPAGIEPPERSWFALAAYNIGLGHVEDARIITQKRGGNPNLWNDVRESLPLLRQQKWYKPSKYGYARGDEAARYVRNIRDYYSLLTWDELNRYRVPPPRIVSDYLPPELKRGFDAL</sequence>
<feature type="region of interest" description="LT domain" evidence="8">
    <location>
        <begin position="282"/>
        <end position="496"/>
    </location>
</feature>
<comment type="caution">
    <text evidence="11">The sequence shown here is derived from an EMBL/GenBank/DDBJ whole genome shotgun (WGS) entry which is preliminary data.</text>
</comment>
<evidence type="ECO:0000256" key="7">
    <source>
        <dbReference type="ARBA" id="ARBA00023316"/>
    </source>
</evidence>
<dbReference type="AlphaFoldDB" id="A0A2S4HGP2"/>
<feature type="domain" description="Solute-binding protein family 3/N-terminal" evidence="10">
    <location>
        <begin position="55"/>
        <end position="281"/>
    </location>
</feature>
<comment type="catalytic activity">
    <reaction evidence="8">
        <text>Exolytic cleavage of the (1-&gt;4)-beta-glycosidic linkage between N-acetylmuramic acid (MurNAc) and N-acetylglucosamine (GlcNAc) residues in peptidoglycan, from either the reducing or the non-reducing ends of the peptidoglycan chains, with concomitant formation of a 1,6-anhydrobond in the MurNAc residue.</text>
        <dbReference type="EC" id="4.2.2.n1"/>
    </reaction>
</comment>
<dbReference type="InterPro" id="IPR023346">
    <property type="entry name" value="Lysozyme-like_dom_sf"/>
</dbReference>
<evidence type="ECO:0000256" key="6">
    <source>
        <dbReference type="ARBA" id="ARBA00023239"/>
    </source>
</evidence>
<keyword evidence="3 8" id="KW-0732">Signal</keyword>
<comment type="subcellular location">
    <subcellularLocation>
        <location evidence="8">Cell outer membrane</location>
        <topology evidence="8">Peripheral membrane protein</topology>
    </subcellularLocation>
    <text evidence="8">Attached to the inner leaflet of the outer membrane.</text>
</comment>
<comment type="similarity">
    <text evidence="8">In the C-terminal section; belongs to the transglycosylase Slt family.</text>
</comment>
<comment type="similarity">
    <text evidence="8">In the N-terminal section; belongs to the bacterial solute-binding protein 3 family.</text>
</comment>
<gene>
    <name evidence="8" type="primary">mltF</name>
    <name evidence="11" type="ORF">C0068_08745</name>
</gene>
<evidence type="ECO:0000256" key="3">
    <source>
        <dbReference type="ARBA" id="ARBA00022729"/>
    </source>
</evidence>
<keyword evidence="4 8" id="KW-0472">Membrane</keyword>
<dbReference type="GO" id="GO:0009279">
    <property type="term" value="C:cell outer membrane"/>
    <property type="evidence" value="ECO:0007669"/>
    <property type="project" value="UniProtKB-SubCell"/>
</dbReference>
<dbReference type="InterPro" id="IPR023703">
    <property type="entry name" value="MltF"/>
</dbReference>
<dbReference type="InterPro" id="IPR001638">
    <property type="entry name" value="Solute-binding_3/MltF_N"/>
</dbReference>
<keyword evidence="9" id="KW-1133">Transmembrane helix</keyword>
<dbReference type="SMART" id="SM00062">
    <property type="entry name" value="PBPb"/>
    <property type="match status" value="1"/>
</dbReference>
<evidence type="ECO:0000256" key="5">
    <source>
        <dbReference type="ARBA" id="ARBA00023237"/>
    </source>
</evidence>
<feature type="transmembrane region" description="Helical" evidence="9">
    <location>
        <begin position="20"/>
        <end position="39"/>
    </location>
</feature>
<comment type="similarity">
    <text evidence="1">Belongs to the transglycosylase Slt family.</text>
</comment>
<dbReference type="PROSITE" id="PS00922">
    <property type="entry name" value="TRANSGLYCOSYLASE"/>
    <property type="match status" value="1"/>
</dbReference>
<evidence type="ECO:0000256" key="9">
    <source>
        <dbReference type="SAM" id="Phobius"/>
    </source>
</evidence>
<dbReference type="Gene3D" id="1.10.530.10">
    <property type="match status" value="1"/>
</dbReference>
<dbReference type="Pfam" id="PF00497">
    <property type="entry name" value="SBP_bac_3"/>
    <property type="match status" value="1"/>
</dbReference>
<reference evidence="11" key="1">
    <citation type="submission" date="2018-01" db="EMBL/GenBank/DDBJ databases">
        <authorList>
            <person name="Yu X.-D."/>
        </authorList>
    </citation>
    <scope>NUCLEOTIDE SEQUENCE</scope>
    <source>
        <strain evidence="11">ZX-21</strain>
    </source>
</reference>
<dbReference type="HAMAP" id="MF_02016">
    <property type="entry name" value="MltF"/>
    <property type="match status" value="1"/>
</dbReference>
<dbReference type="Pfam" id="PF01464">
    <property type="entry name" value="SLT"/>
    <property type="match status" value="1"/>
</dbReference>
<keyword evidence="7 8" id="KW-0961">Cell wall biogenesis/degradation</keyword>
<comment type="function">
    <text evidence="8">Murein-degrading enzyme that degrades murein glycan strands and insoluble, high-molecular weight murein sacculi, with the concomitant formation of a 1,6-anhydromuramoyl product. Lytic transglycosylases (LTs) play an integral role in the metabolism of the peptidoglycan (PG) sacculus. Their lytic action creates space within the PG sacculus to allow for its expansion as well as for the insertion of various structures such as secretion systems and flagella.</text>
</comment>
<dbReference type="EMBL" id="PQGG01000019">
    <property type="protein sequence ID" value="POP53165.1"/>
    <property type="molecule type" value="Genomic_DNA"/>
</dbReference>
<comment type="similarity">
    <text evidence="2">Belongs to the bacterial solute-binding protein 3 family.</text>
</comment>
<dbReference type="InterPro" id="IPR008258">
    <property type="entry name" value="Transglycosylase_SLT_dom_1"/>
</dbReference>
<protein>
    <recommendedName>
        <fullName evidence="8">Membrane-bound lytic murein transglycosylase F</fullName>
        <ecNumber evidence="8">4.2.2.n1</ecNumber>
    </recommendedName>
    <alternativeName>
        <fullName evidence="8">Murein lyase F</fullName>
    </alternativeName>
</protein>
<evidence type="ECO:0000313" key="12">
    <source>
        <dbReference type="Proteomes" id="UP000237222"/>
    </source>
</evidence>
<dbReference type="GO" id="GO:0071555">
    <property type="term" value="P:cell wall organization"/>
    <property type="evidence" value="ECO:0007669"/>
    <property type="project" value="UniProtKB-KW"/>
</dbReference>
<dbReference type="GO" id="GO:0009253">
    <property type="term" value="P:peptidoglycan catabolic process"/>
    <property type="evidence" value="ECO:0007669"/>
    <property type="project" value="TreeGrafter"/>
</dbReference>
<dbReference type="Gene3D" id="3.40.190.10">
    <property type="entry name" value="Periplasmic binding protein-like II"/>
    <property type="match status" value="2"/>
</dbReference>
<keyword evidence="5 8" id="KW-0998">Cell outer membrane</keyword>
<evidence type="ECO:0000256" key="1">
    <source>
        <dbReference type="ARBA" id="ARBA00007734"/>
    </source>
</evidence>
<comment type="caution">
    <text evidence="8">Lacks conserved residue(s) required for the propagation of feature annotation.</text>
</comment>